<dbReference type="AlphaFoldDB" id="A0A3E4QJ56"/>
<reference evidence="1 2" key="1">
    <citation type="submission" date="2018-08" db="EMBL/GenBank/DDBJ databases">
        <title>A genome reference for cultivated species of the human gut microbiota.</title>
        <authorList>
            <person name="Zou Y."/>
            <person name="Xue W."/>
            <person name="Luo G."/>
        </authorList>
    </citation>
    <scope>NUCLEOTIDE SEQUENCE [LARGE SCALE GENOMIC DNA]</scope>
    <source>
        <strain evidence="1 2">TF09-12</strain>
    </source>
</reference>
<organism evidence="1 2">
    <name type="scientific">Prevotella disiens</name>
    <dbReference type="NCBI Taxonomy" id="28130"/>
    <lineage>
        <taxon>Bacteria</taxon>
        <taxon>Pseudomonadati</taxon>
        <taxon>Bacteroidota</taxon>
        <taxon>Bacteroidia</taxon>
        <taxon>Bacteroidales</taxon>
        <taxon>Prevotellaceae</taxon>
        <taxon>Prevotella</taxon>
    </lineage>
</organism>
<name>A0A3E4QJ56_9BACT</name>
<dbReference type="EMBL" id="QSRD01000064">
    <property type="protein sequence ID" value="RGK96853.1"/>
    <property type="molecule type" value="Genomic_DNA"/>
</dbReference>
<protein>
    <submittedName>
        <fullName evidence="1">Uncharacterized protein</fullName>
    </submittedName>
</protein>
<sequence length="59" mass="7414">MDRILKRRANLLYVLRRKNVRCLTKERMIFFPYGKNPYAIRQIVRLCQEYHFHVQFELQ</sequence>
<evidence type="ECO:0000313" key="1">
    <source>
        <dbReference type="EMBL" id="RGK96853.1"/>
    </source>
</evidence>
<comment type="caution">
    <text evidence="1">The sequence shown here is derived from an EMBL/GenBank/DDBJ whole genome shotgun (WGS) entry which is preliminary data.</text>
</comment>
<accession>A0A3E4QJ56</accession>
<gene>
    <name evidence="1" type="ORF">DXC89_08510</name>
</gene>
<dbReference type="Proteomes" id="UP000260835">
    <property type="component" value="Unassembled WGS sequence"/>
</dbReference>
<proteinExistence type="predicted"/>
<evidence type="ECO:0000313" key="2">
    <source>
        <dbReference type="Proteomes" id="UP000260835"/>
    </source>
</evidence>